<organism evidence="13 14">
    <name type="scientific">Tistlia consotensis USBA 355</name>
    <dbReference type="NCBI Taxonomy" id="560819"/>
    <lineage>
        <taxon>Bacteria</taxon>
        <taxon>Pseudomonadati</taxon>
        <taxon>Pseudomonadota</taxon>
        <taxon>Alphaproteobacteria</taxon>
        <taxon>Rhodospirillales</taxon>
        <taxon>Rhodovibrionaceae</taxon>
        <taxon>Tistlia</taxon>
    </lineage>
</organism>
<evidence type="ECO:0000256" key="5">
    <source>
        <dbReference type="ARBA" id="ARBA00022490"/>
    </source>
</evidence>
<keyword evidence="5" id="KW-0963">Cytoplasm</keyword>
<comment type="subcellular location">
    <subcellularLocation>
        <location evidence="1">Cytoplasm</location>
    </subcellularLocation>
</comment>
<evidence type="ECO:0000313" key="14">
    <source>
        <dbReference type="Proteomes" id="UP000192917"/>
    </source>
</evidence>
<dbReference type="STRING" id="560819.SAMN05428998_125105"/>
<evidence type="ECO:0000256" key="11">
    <source>
        <dbReference type="ARBA" id="ARBA00031350"/>
    </source>
</evidence>
<dbReference type="Pfam" id="PF01135">
    <property type="entry name" value="PCMT"/>
    <property type="match status" value="1"/>
</dbReference>
<keyword evidence="7 13" id="KW-0808">Transferase</keyword>
<evidence type="ECO:0000256" key="8">
    <source>
        <dbReference type="ARBA" id="ARBA00022691"/>
    </source>
</evidence>
<comment type="similarity">
    <text evidence="2">Belongs to the methyltransferase superfamily. L-isoaspartyl/D-aspartyl protein methyltransferase family.</text>
</comment>
<dbReference type="PANTHER" id="PTHR11579:SF0">
    <property type="entry name" value="PROTEIN-L-ISOASPARTATE(D-ASPARTATE) O-METHYLTRANSFERASE"/>
    <property type="match status" value="1"/>
</dbReference>
<evidence type="ECO:0000256" key="6">
    <source>
        <dbReference type="ARBA" id="ARBA00022603"/>
    </source>
</evidence>
<dbReference type="PANTHER" id="PTHR11579">
    <property type="entry name" value="PROTEIN-L-ISOASPARTATE O-METHYLTRANSFERASE"/>
    <property type="match status" value="1"/>
</dbReference>
<dbReference type="EMBL" id="FWZX01000025">
    <property type="protein sequence ID" value="SMF64782.1"/>
    <property type="molecule type" value="Genomic_DNA"/>
</dbReference>
<evidence type="ECO:0000256" key="2">
    <source>
        <dbReference type="ARBA" id="ARBA00005369"/>
    </source>
</evidence>
<reference evidence="13 14" key="1">
    <citation type="submission" date="2017-04" db="EMBL/GenBank/DDBJ databases">
        <authorList>
            <person name="Afonso C.L."/>
            <person name="Miller P.J."/>
            <person name="Scott M.A."/>
            <person name="Spackman E."/>
            <person name="Goraichik I."/>
            <person name="Dimitrov K.M."/>
            <person name="Suarez D.L."/>
            <person name="Swayne D.E."/>
        </authorList>
    </citation>
    <scope>NUCLEOTIDE SEQUENCE [LARGE SCALE GENOMIC DNA]</scope>
    <source>
        <strain evidence="13 14">USBA 355</strain>
    </source>
</reference>
<feature type="compositionally biased region" description="Gly residues" evidence="12">
    <location>
        <begin position="311"/>
        <end position="321"/>
    </location>
</feature>
<keyword evidence="8" id="KW-0949">S-adenosyl-L-methionine</keyword>
<dbReference type="AlphaFoldDB" id="A0A1Y6CIV7"/>
<proteinExistence type="inferred from homology"/>
<name>A0A1Y6CIV7_9PROT</name>
<dbReference type="SUPFAM" id="SSF53335">
    <property type="entry name" value="S-adenosyl-L-methionine-dependent methyltransferases"/>
    <property type="match status" value="1"/>
</dbReference>
<evidence type="ECO:0000256" key="7">
    <source>
        <dbReference type="ARBA" id="ARBA00022679"/>
    </source>
</evidence>
<dbReference type="GO" id="GO:0004719">
    <property type="term" value="F:protein-L-isoaspartate (D-aspartate) O-methyltransferase activity"/>
    <property type="evidence" value="ECO:0007669"/>
    <property type="project" value="UniProtKB-EC"/>
</dbReference>
<dbReference type="GO" id="GO:0032259">
    <property type="term" value="P:methylation"/>
    <property type="evidence" value="ECO:0007669"/>
    <property type="project" value="UniProtKB-KW"/>
</dbReference>
<keyword evidence="6 13" id="KW-0489">Methyltransferase</keyword>
<feature type="region of interest" description="Disordered" evidence="12">
    <location>
        <begin position="299"/>
        <end position="321"/>
    </location>
</feature>
<keyword evidence="14" id="KW-1185">Reference proteome</keyword>
<protein>
    <recommendedName>
        <fullName evidence="4">Protein-L-isoaspartate O-methyltransferase</fullName>
        <ecNumber evidence="3">2.1.1.77</ecNumber>
    </recommendedName>
    <alternativeName>
        <fullName evidence="11">L-isoaspartyl protein carboxyl methyltransferase</fullName>
    </alternativeName>
    <alternativeName>
        <fullName evidence="9">Protein L-isoaspartyl methyltransferase</fullName>
    </alternativeName>
    <alternativeName>
        <fullName evidence="10">Protein-beta-aspartate methyltransferase</fullName>
    </alternativeName>
</protein>
<evidence type="ECO:0000256" key="12">
    <source>
        <dbReference type="SAM" id="MobiDB-lite"/>
    </source>
</evidence>
<accession>A0A1Y6CIV7</accession>
<dbReference type="Proteomes" id="UP000192917">
    <property type="component" value="Unassembled WGS sequence"/>
</dbReference>
<dbReference type="Gene3D" id="3.40.50.150">
    <property type="entry name" value="Vaccinia Virus protein VP39"/>
    <property type="match status" value="1"/>
</dbReference>
<dbReference type="CDD" id="cd02440">
    <property type="entry name" value="AdoMet_MTases"/>
    <property type="match status" value="1"/>
</dbReference>
<dbReference type="InterPro" id="IPR000682">
    <property type="entry name" value="PCMT"/>
</dbReference>
<dbReference type="RefSeq" id="WP_085125260.1">
    <property type="nucleotide sequence ID" value="NZ_FWZX01000025.1"/>
</dbReference>
<sequence>MARPVAGEPFGERELAVVRRAFARQMLVAAAVADNARLEAAFASVRREAFLGDEPWQVADLRAGYRTLPANDPVLAYQDVLFALAPGRGVHNGSPSLHAAWLHALAPAPGDEVVHLGAGTGYYSALLSRLVGPEGRVTAVELDAALAGRARANLAAFTNVVVTEGDAVDWPRQTVDAVYVNFGTMRPAAAWLEHLAPGGRLVLPLAVPAPAPGGAFQRSRHGAGLLVIRTGEGFSARSLGPAYFVFAEGPLAGDDADRQALGAAFERGGIEFVRSLVWRRPVDPARCWHVGAGWGLSYDPPGRPATPAGAAGPGRAGPGRS</sequence>
<evidence type="ECO:0000256" key="4">
    <source>
        <dbReference type="ARBA" id="ARBA00013346"/>
    </source>
</evidence>
<dbReference type="GO" id="GO:0005737">
    <property type="term" value="C:cytoplasm"/>
    <property type="evidence" value="ECO:0007669"/>
    <property type="project" value="UniProtKB-SubCell"/>
</dbReference>
<evidence type="ECO:0000313" key="13">
    <source>
        <dbReference type="EMBL" id="SMF64782.1"/>
    </source>
</evidence>
<evidence type="ECO:0000256" key="1">
    <source>
        <dbReference type="ARBA" id="ARBA00004496"/>
    </source>
</evidence>
<evidence type="ECO:0000256" key="3">
    <source>
        <dbReference type="ARBA" id="ARBA00011890"/>
    </source>
</evidence>
<evidence type="ECO:0000256" key="9">
    <source>
        <dbReference type="ARBA" id="ARBA00030757"/>
    </source>
</evidence>
<dbReference type="InterPro" id="IPR029063">
    <property type="entry name" value="SAM-dependent_MTases_sf"/>
</dbReference>
<dbReference type="EC" id="2.1.1.77" evidence="3"/>
<evidence type="ECO:0000256" key="10">
    <source>
        <dbReference type="ARBA" id="ARBA00031323"/>
    </source>
</evidence>
<gene>
    <name evidence="13" type="ORF">SAMN05428998_125105</name>
</gene>